<accession>A0A131YJM0</accession>
<dbReference type="AlphaFoldDB" id="A0A131YJM0"/>
<protein>
    <submittedName>
        <fullName evidence="1">Tick transposon</fullName>
    </submittedName>
</protein>
<dbReference type="InterPro" id="IPR036691">
    <property type="entry name" value="Endo/exonu/phosph_ase_sf"/>
</dbReference>
<dbReference type="SUPFAM" id="SSF56219">
    <property type="entry name" value="DNase I-like"/>
    <property type="match status" value="1"/>
</dbReference>
<proteinExistence type="predicted"/>
<reference evidence="1" key="1">
    <citation type="journal article" date="2016" name="Ticks Tick Borne Dis.">
        <title>De novo assembly and annotation of the salivary gland transcriptome of Rhipicephalus appendiculatus male and female ticks during blood feeding.</title>
        <authorList>
            <person name="de Castro M.H."/>
            <person name="de Klerk D."/>
            <person name="Pienaar R."/>
            <person name="Latif A.A."/>
            <person name="Rees D.J."/>
            <person name="Mans B.J."/>
        </authorList>
    </citation>
    <scope>NUCLEOTIDE SEQUENCE</scope>
    <source>
        <tissue evidence="1">Salivary glands</tissue>
    </source>
</reference>
<name>A0A131YJM0_RHIAP</name>
<organism evidence="1">
    <name type="scientific">Rhipicephalus appendiculatus</name>
    <name type="common">Brown ear tick</name>
    <dbReference type="NCBI Taxonomy" id="34631"/>
    <lineage>
        <taxon>Eukaryota</taxon>
        <taxon>Metazoa</taxon>
        <taxon>Ecdysozoa</taxon>
        <taxon>Arthropoda</taxon>
        <taxon>Chelicerata</taxon>
        <taxon>Arachnida</taxon>
        <taxon>Acari</taxon>
        <taxon>Parasitiformes</taxon>
        <taxon>Ixodida</taxon>
        <taxon>Ixodoidea</taxon>
        <taxon>Ixodidae</taxon>
        <taxon>Rhipicephalinae</taxon>
        <taxon>Rhipicephalus</taxon>
        <taxon>Rhipicephalus</taxon>
    </lineage>
</organism>
<dbReference type="Gene3D" id="3.60.10.10">
    <property type="entry name" value="Endonuclease/exonuclease/phosphatase"/>
    <property type="match status" value="1"/>
</dbReference>
<evidence type="ECO:0000313" key="1">
    <source>
        <dbReference type="EMBL" id="JAP78266.1"/>
    </source>
</evidence>
<sequence length="128" mass="14447">MIKMASHAEFRIWQWNCGGILSKRGTLQQFVRSHSEKPQVILLQETLSDSVTLPGYKAHVFKGEGRGIATLVSSEFTFVTHDLGVRPRKMEISLVEVISSASNLSSILILNIYSSPSDHRQRFKTYHS</sequence>
<dbReference type="EMBL" id="GEDV01010291">
    <property type="protein sequence ID" value="JAP78266.1"/>
    <property type="molecule type" value="Transcribed_RNA"/>
</dbReference>